<keyword evidence="4" id="KW-1185">Reference proteome</keyword>
<dbReference type="KEGG" id="slia:HA039_00435"/>
<feature type="transmembrane region" description="Helical" evidence="1">
    <location>
        <begin position="60"/>
        <end position="82"/>
    </location>
</feature>
<evidence type="ECO:0000313" key="4">
    <source>
        <dbReference type="Proteomes" id="UP000501179"/>
    </source>
</evidence>
<evidence type="ECO:0000313" key="3">
    <source>
        <dbReference type="EMBL" id="QIQ00964.1"/>
    </source>
</evidence>
<feature type="domain" description="SPW repeat-containing integral membrane" evidence="2">
    <location>
        <begin position="38"/>
        <end position="135"/>
    </location>
</feature>
<sequence length="153" mass="15732">MASPSPRPSSTIEDHPDIRALQARSEQAIATPVAQAVQALSLLAGLFLAASPWIVGFSGLTTLTITNLIAGIAFTLLTLGFGSAAYERTHGMGWAALGIGVWTIIAPWVVAGNVTTTRTMASNVAVGAVCVCLALATAVLGMTGRRSRSRARG</sequence>
<dbReference type="Pfam" id="PF03779">
    <property type="entry name" value="SPW"/>
    <property type="match status" value="1"/>
</dbReference>
<feature type="transmembrane region" description="Helical" evidence="1">
    <location>
        <begin position="29"/>
        <end position="54"/>
    </location>
</feature>
<gene>
    <name evidence="3" type="ORF">HA039_00435</name>
</gene>
<proteinExistence type="predicted"/>
<dbReference type="RefSeq" id="WP_167022095.1">
    <property type="nucleotide sequence ID" value="NZ_CP050177.1"/>
</dbReference>
<feature type="transmembrane region" description="Helical" evidence="1">
    <location>
        <begin position="94"/>
        <end position="114"/>
    </location>
</feature>
<organism evidence="3 4">
    <name type="scientific">Streptomyces liangshanensis</name>
    <dbReference type="NCBI Taxonomy" id="2717324"/>
    <lineage>
        <taxon>Bacteria</taxon>
        <taxon>Bacillati</taxon>
        <taxon>Actinomycetota</taxon>
        <taxon>Actinomycetes</taxon>
        <taxon>Kitasatosporales</taxon>
        <taxon>Streptomycetaceae</taxon>
        <taxon>Streptomyces</taxon>
    </lineage>
</organism>
<dbReference type="EMBL" id="CP050177">
    <property type="protein sequence ID" value="QIQ00964.1"/>
    <property type="molecule type" value="Genomic_DNA"/>
</dbReference>
<name>A0A6G9GRZ2_9ACTN</name>
<dbReference type="Proteomes" id="UP000501179">
    <property type="component" value="Chromosome"/>
</dbReference>
<dbReference type="AlphaFoldDB" id="A0A6G9GRZ2"/>
<accession>A0A6G9GRZ2</accession>
<evidence type="ECO:0000256" key="1">
    <source>
        <dbReference type="SAM" id="Phobius"/>
    </source>
</evidence>
<keyword evidence="1" id="KW-0812">Transmembrane</keyword>
<evidence type="ECO:0000259" key="2">
    <source>
        <dbReference type="Pfam" id="PF03779"/>
    </source>
</evidence>
<keyword evidence="1" id="KW-0472">Membrane</keyword>
<keyword evidence="1" id="KW-1133">Transmembrane helix</keyword>
<dbReference type="InterPro" id="IPR005530">
    <property type="entry name" value="SPW"/>
</dbReference>
<feature type="transmembrane region" description="Helical" evidence="1">
    <location>
        <begin position="120"/>
        <end position="142"/>
    </location>
</feature>
<protein>
    <submittedName>
        <fullName evidence="3">SPW repeat protein</fullName>
    </submittedName>
</protein>
<reference evidence="3 4" key="1">
    <citation type="submission" date="2020-03" db="EMBL/GenBank/DDBJ databases">
        <title>A novel species.</title>
        <authorList>
            <person name="Gao J."/>
        </authorList>
    </citation>
    <scope>NUCLEOTIDE SEQUENCE [LARGE SCALE GENOMIC DNA]</scope>
    <source>
        <strain evidence="3 4">QMT-12</strain>
    </source>
</reference>